<evidence type="ECO:0000256" key="1">
    <source>
        <dbReference type="ARBA" id="ARBA00010641"/>
    </source>
</evidence>
<dbReference type="KEGG" id="temp:RBB75_00080"/>
<dbReference type="InterPro" id="IPR039425">
    <property type="entry name" value="RNA_pol_sigma-70-like"/>
</dbReference>
<organism evidence="8">
    <name type="scientific">Tunturiibacter empetritectus</name>
    <dbReference type="NCBI Taxonomy" id="3069691"/>
    <lineage>
        <taxon>Bacteria</taxon>
        <taxon>Pseudomonadati</taxon>
        <taxon>Acidobacteriota</taxon>
        <taxon>Terriglobia</taxon>
        <taxon>Terriglobales</taxon>
        <taxon>Acidobacteriaceae</taxon>
        <taxon>Tunturiibacter</taxon>
    </lineage>
</organism>
<dbReference type="PANTHER" id="PTHR43133">
    <property type="entry name" value="RNA POLYMERASE ECF-TYPE SIGMA FACTO"/>
    <property type="match status" value="1"/>
</dbReference>
<dbReference type="Gene3D" id="1.10.10.10">
    <property type="entry name" value="Winged helix-like DNA-binding domain superfamily/Winged helix DNA-binding domain"/>
    <property type="match status" value="1"/>
</dbReference>
<dbReference type="EMBL" id="CP132932">
    <property type="protein sequence ID" value="XCB26742.1"/>
    <property type="molecule type" value="Genomic_DNA"/>
</dbReference>
<feature type="domain" description="RNA polymerase sigma factor 70 region 4 type 2" evidence="7">
    <location>
        <begin position="157"/>
        <end position="208"/>
    </location>
</feature>
<keyword evidence="2" id="KW-0805">Transcription regulation</keyword>
<evidence type="ECO:0000259" key="7">
    <source>
        <dbReference type="Pfam" id="PF08281"/>
    </source>
</evidence>
<dbReference type="InterPro" id="IPR007627">
    <property type="entry name" value="RNA_pol_sigma70_r2"/>
</dbReference>
<evidence type="ECO:0000259" key="6">
    <source>
        <dbReference type="Pfam" id="PF04542"/>
    </source>
</evidence>
<dbReference type="SUPFAM" id="SSF88946">
    <property type="entry name" value="Sigma2 domain of RNA polymerase sigma factors"/>
    <property type="match status" value="1"/>
</dbReference>
<dbReference type="Pfam" id="PF08281">
    <property type="entry name" value="Sigma70_r4_2"/>
    <property type="match status" value="1"/>
</dbReference>
<comment type="similarity">
    <text evidence="1">Belongs to the sigma-70 factor family. ECF subfamily.</text>
</comment>
<dbReference type="SUPFAM" id="SSF88659">
    <property type="entry name" value="Sigma3 and sigma4 domains of RNA polymerase sigma factors"/>
    <property type="match status" value="1"/>
</dbReference>
<proteinExistence type="inferred from homology"/>
<name>A0AAU7ZCM9_9BACT</name>
<protein>
    <submittedName>
        <fullName evidence="8">Sigma-70 family RNA polymerase sigma factor</fullName>
    </submittedName>
</protein>
<dbReference type="Pfam" id="PF04542">
    <property type="entry name" value="Sigma70_r2"/>
    <property type="match status" value="1"/>
</dbReference>
<dbReference type="InterPro" id="IPR013249">
    <property type="entry name" value="RNA_pol_sigma70_r4_t2"/>
</dbReference>
<dbReference type="PANTHER" id="PTHR43133:SF51">
    <property type="entry name" value="RNA POLYMERASE SIGMA FACTOR"/>
    <property type="match status" value="1"/>
</dbReference>
<feature type="domain" description="RNA polymerase sigma-70 region 2" evidence="6">
    <location>
        <begin position="50"/>
        <end position="116"/>
    </location>
</feature>
<accession>A0AAU7ZCM9</accession>
<evidence type="ECO:0000256" key="4">
    <source>
        <dbReference type="ARBA" id="ARBA00023163"/>
    </source>
</evidence>
<dbReference type="GO" id="GO:0016987">
    <property type="term" value="F:sigma factor activity"/>
    <property type="evidence" value="ECO:0007669"/>
    <property type="project" value="UniProtKB-KW"/>
</dbReference>
<feature type="region of interest" description="Disordered" evidence="5">
    <location>
        <begin position="1"/>
        <end position="30"/>
    </location>
</feature>
<keyword evidence="3" id="KW-0731">Sigma factor</keyword>
<dbReference type="InterPro" id="IPR013325">
    <property type="entry name" value="RNA_pol_sigma_r2"/>
</dbReference>
<reference evidence="8" key="1">
    <citation type="submission" date="2023-08" db="EMBL/GenBank/DDBJ databases">
        <authorList>
            <person name="Messyasz A."/>
            <person name="Mannisto M.K."/>
            <person name="Kerkhof L.J."/>
            <person name="Haggblom M."/>
        </authorList>
    </citation>
    <scope>NUCLEOTIDE SEQUENCE</scope>
    <source>
        <strain evidence="8">M8UP23</strain>
    </source>
</reference>
<sequence length="228" mass="25849">METLRQAVASHESPKSPFLVRPADDSSATRDEKGLIGSILAGNTSLYHDLVRPYETLVYRMAFVMLRNEADAEDAAQETFLRAYRKLASFRSESKFSTWLTSIVLNEARARLRRRKGGLAVSLDSLSNQASLSPARYVCDKQESVLLSLERAELRSQLQRAVADLPAIYRDVLQMRLLDECSVRCTAQALKSTEGVIKARLHRARRMLQRRFDANRTREKTFHAIGDC</sequence>
<dbReference type="NCBIfam" id="TIGR02937">
    <property type="entry name" value="sigma70-ECF"/>
    <property type="match status" value="1"/>
</dbReference>
<evidence type="ECO:0000313" key="8">
    <source>
        <dbReference type="EMBL" id="XCB26742.1"/>
    </source>
</evidence>
<dbReference type="InterPro" id="IPR014284">
    <property type="entry name" value="RNA_pol_sigma-70_dom"/>
</dbReference>
<dbReference type="Gene3D" id="1.10.1740.10">
    <property type="match status" value="1"/>
</dbReference>
<evidence type="ECO:0000256" key="2">
    <source>
        <dbReference type="ARBA" id="ARBA00023015"/>
    </source>
</evidence>
<dbReference type="InterPro" id="IPR013324">
    <property type="entry name" value="RNA_pol_sigma_r3/r4-like"/>
</dbReference>
<evidence type="ECO:0000256" key="3">
    <source>
        <dbReference type="ARBA" id="ARBA00023082"/>
    </source>
</evidence>
<dbReference type="GO" id="GO:0003677">
    <property type="term" value="F:DNA binding"/>
    <property type="evidence" value="ECO:0007669"/>
    <property type="project" value="InterPro"/>
</dbReference>
<reference evidence="8" key="2">
    <citation type="journal article" date="2024" name="Environ. Microbiol.">
        <title>Genome analysis and description of Tunturibacter gen. nov. expands the diversity of Terriglobia in tundra soils.</title>
        <authorList>
            <person name="Messyasz A."/>
            <person name="Mannisto M.K."/>
            <person name="Kerkhof L.J."/>
            <person name="Haggblom M.M."/>
        </authorList>
    </citation>
    <scope>NUCLEOTIDE SEQUENCE</scope>
    <source>
        <strain evidence="8">M8UP23</strain>
    </source>
</reference>
<dbReference type="RefSeq" id="WP_179638481.1">
    <property type="nucleotide sequence ID" value="NZ_CP132932.1"/>
</dbReference>
<dbReference type="InterPro" id="IPR036388">
    <property type="entry name" value="WH-like_DNA-bd_sf"/>
</dbReference>
<keyword evidence="4" id="KW-0804">Transcription</keyword>
<dbReference type="AlphaFoldDB" id="A0AAU7ZCM9"/>
<evidence type="ECO:0000256" key="5">
    <source>
        <dbReference type="SAM" id="MobiDB-lite"/>
    </source>
</evidence>
<dbReference type="GO" id="GO:0006352">
    <property type="term" value="P:DNA-templated transcription initiation"/>
    <property type="evidence" value="ECO:0007669"/>
    <property type="project" value="InterPro"/>
</dbReference>
<gene>
    <name evidence="8" type="ORF">RBB75_00080</name>
</gene>